<feature type="signal peptide" evidence="1">
    <location>
        <begin position="1"/>
        <end position="33"/>
    </location>
</feature>
<reference evidence="2 5" key="2">
    <citation type="submission" date="2022-05" db="EMBL/GenBank/DDBJ databases">
        <title>Genome Sequencing of Bee-Associated Microbes.</title>
        <authorList>
            <person name="Dunlap C."/>
        </authorList>
    </citation>
    <scope>NUCLEOTIDE SEQUENCE [LARGE SCALE GENOMIC DNA]</scope>
    <source>
        <strain evidence="2 5">NRRL B-14613</strain>
    </source>
</reference>
<sequence length="315" mass="35575">MLLKIFVLGGRKLRKIIMVFLVAMLCVSSTVFAQGNITEDGSRVNKGKLSKEEELIVEKRSEEVGRHFLAVAKAKAKLDEMSEHFTMQSKQVLSAQAELEELEKGYQKLGLIKVSQEEEQSVTPLSTKGDYALDKLTIYYDSKVGLHVIEMAGMWKNTNFYNDVQCPLSCRGTIDVGGKDGIGLFSLHRDINVISPKFYTITHGTLAETDWSYRADKEIERRGAAYSFQDTVQVERVNPPKFGQYNGYRHLIWYHFNFTDGYPRPGTTISFKVTVAHTWGRAYVNSISAGPFSIGIGIANESDSWKFDEPTYMSF</sequence>
<evidence type="ECO:0000313" key="5">
    <source>
        <dbReference type="Proteomes" id="UP001209276"/>
    </source>
</evidence>
<feature type="chain" id="PRO_5042970020" evidence="1">
    <location>
        <begin position="34"/>
        <end position="315"/>
    </location>
</feature>
<dbReference type="AlphaFoldDB" id="A0AAP9J1M0"/>
<evidence type="ECO:0000256" key="1">
    <source>
        <dbReference type="SAM" id="SignalP"/>
    </source>
</evidence>
<accession>A0AAP9J1M0</accession>
<organism evidence="3 4">
    <name type="scientific">Paenibacillus thiaminolyticus</name>
    <name type="common">Bacillus thiaminolyticus</name>
    <dbReference type="NCBI Taxonomy" id="49283"/>
    <lineage>
        <taxon>Bacteria</taxon>
        <taxon>Bacillati</taxon>
        <taxon>Bacillota</taxon>
        <taxon>Bacilli</taxon>
        <taxon>Bacillales</taxon>
        <taxon>Paenibacillaceae</taxon>
        <taxon>Paenibacillus</taxon>
    </lineage>
</organism>
<evidence type="ECO:0000313" key="2">
    <source>
        <dbReference type="EMBL" id="MCY9608906.1"/>
    </source>
</evidence>
<dbReference type="Proteomes" id="UP000315377">
    <property type="component" value="Chromosome"/>
</dbReference>
<proteinExistence type="predicted"/>
<reference evidence="3 4" key="1">
    <citation type="submission" date="2019-07" db="EMBL/GenBank/DDBJ databases">
        <title>Paenibacillus thiaminolyticus NRRL B-4156.</title>
        <authorList>
            <person name="Hehnly C."/>
            <person name="Zhang L."/>
        </authorList>
    </citation>
    <scope>NUCLEOTIDE SEQUENCE [LARGE SCALE GENOMIC DNA]</scope>
    <source>
        <strain evidence="3 4">NRRL B-4156</strain>
    </source>
</reference>
<dbReference type="EMBL" id="JAMDMM010000031">
    <property type="protein sequence ID" value="MCY9608906.1"/>
    <property type="molecule type" value="Genomic_DNA"/>
</dbReference>
<evidence type="ECO:0000313" key="3">
    <source>
        <dbReference type="EMBL" id="QDM44692.1"/>
    </source>
</evidence>
<dbReference type="Proteomes" id="UP001209276">
    <property type="component" value="Unassembled WGS sequence"/>
</dbReference>
<dbReference type="EMBL" id="CP041405">
    <property type="protein sequence ID" value="QDM44692.1"/>
    <property type="molecule type" value="Genomic_DNA"/>
</dbReference>
<name>A0AAP9J1M0_PANTH</name>
<keyword evidence="1" id="KW-0732">Signal</keyword>
<dbReference type="RefSeq" id="WP_127510914.1">
    <property type="nucleotide sequence ID" value="NZ_CABMNB010000046.1"/>
</dbReference>
<keyword evidence="5" id="KW-1185">Reference proteome</keyword>
<gene>
    <name evidence="3" type="ORF">FLT43_15340</name>
    <name evidence="2" type="ORF">M5W83_17325</name>
</gene>
<dbReference type="GeneID" id="76997336"/>
<protein>
    <submittedName>
        <fullName evidence="3">Uncharacterized protein</fullName>
    </submittedName>
</protein>
<evidence type="ECO:0000313" key="4">
    <source>
        <dbReference type="Proteomes" id="UP000315377"/>
    </source>
</evidence>